<feature type="region of interest" description="Disordered" evidence="1">
    <location>
        <begin position="277"/>
        <end position="316"/>
    </location>
</feature>
<dbReference type="Gene3D" id="3.40.50.2300">
    <property type="match status" value="2"/>
</dbReference>
<evidence type="ECO:0000313" key="3">
    <source>
        <dbReference type="Proteomes" id="UP000655287"/>
    </source>
</evidence>
<feature type="region of interest" description="Disordered" evidence="1">
    <location>
        <begin position="1"/>
        <end position="31"/>
    </location>
</feature>
<keyword evidence="3" id="KW-1185">Reference proteome</keyword>
<name>A0A919QXH5_9ACTN</name>
<evidence type="ECO:0000256" key="1">
    <source>
        <dbReference type="SAM" id="MobiDB-lite"/>
    </source>
</evidence>
<dbReference type="InterPro" id="IPR028082">
    <property type="entry name" value="Peripla_BP_I"/>
</dbReference>
<feature type="compositionally biased region" description="Basic and acidic residues" evidence="1">
    <location>
        <begin position="296"/>
        <end position="316"/>
    </location>
</feature>
<evidence type="ECO:0000313" key="2">
    <source>
        <dbReference type="EMBL" id="GII75939.1"/>
    </source>
</evidence>
<gene>
    <name evidence="2" type="ORF">Sru01_09210</name>
</gene>
<organism evidence="2 3">
    <name type="scientific">Sphaerisporangium rufum</name>
    <dbReference type="NCBI Taxonomy" id="1381558"/>
    <lineage>
        <taxon>Bacteria</taxon>
        <taxon>Bacillati</taxon>
        <taxon>Actinomycetota</taxon>
        <taxon>Actinomycetes</taxon>
        <taxon>Streptosporangiales</taxon>
        <taxon>Streptosporangiaceae</taxon>
        <taxon>Sphaerisporangium</taxon>
    </lineage>
</organism>
<evidence type="ECO:0008006" key="4">
    <source>
        <dbReference type="Google" id="ProtNLM"/>
    </source>
</evidence>
<dbReference type="EMBL" id="BOOU01000013">
    <property type="protein sequence ID" value="GII75939.1"/>
    <property type="molecule type" value="Genomic_DNA"/>
</dbReference>
<dbReference type="AlphaFoldDB" id="A0A919QXH5"/>
<dbReference type="Proteomes" id="UP000655287">
    <property type="component" value="Unassembled WGS sequence"/>
</dbReference>
<comment type="caution">
    <text evidence="2">The sequence shown here is derived from an EMBL/GenBank/DDBJ whole genome shotgun (WGS) entry which is preliminary data.</text>
</comment>
<proteinExistence type="predicted"/>
<reference evidence="2" key="1">
    <citation type="submission" date="2021-01" db="EMBL/GenBank/DDBJ databases">
        <title>Whole genome shotgun sequence of Sphaerisporangium rufum NBRC 109079.</title>
        <authorList>
            <person name="Komaki H."/>
            <person name="Tamura T."/>
        </authorList>
    </citation>
    <scope>NUCLEOTIDE SEQUENCE</scope>
    <source>
        <strain evidence="2">NBRC 109079</strain>
    </source>
</reference>
<dbReference type="SUPFAM" id="SSF53822">
    <property type="entry name" value="Periplasmic binding protein-like I"/>
    <property type="match status" value="1"/>
</dbReference>
<sequence>MTAPPYRPEMGNGPAPTAGDPRATGHDPDDHYRRRYEGVREFLRVFDQMRIRPTRREGDLPVPVLWLTGSDQATTTAADALEARCDGTPFARIGPVPDPGDAPFAPLVAELRHVAGELAATAPTGEPRLRFPLFQQTVWMLDLQLTETEREQLHDAAKRAIRRRRRQVTGGTGQDRRTFWANVRAYAEGPLPAWAAATALLSAGWADQLTALFGVTAIASGLVIGSVHVLLLSRSWAGRGRYRWFCRQPYLMPGQPRNRPRDIAAFTVRVLQARRRAAAPRPAPGAPHEPATDPAGVHRENTDRKDADRNSTDRKAAEAAQAVAGIEHLLVHAFLEDLRQGYERRWWKVWRRVAWARTSYPVLLVDGRDGRLAALIEEVRAAVRRADPLMVVVAGRQDRPPLPPGVPAGRGALTGRPEASEELWARWVAELGRDRALGSCRVLRVELDDADVSILEKITVPVRGRRRPLLAHPSLPWAVVATLVCLSLVRVLADETGRCAPGIRRMESGECVGISDGGFAFAPQMSRVLAEIQRQNRRILDGGHPYVTVVYLGKLTRPAGAADNDAMTDIHGELAGLAVEQRRLLGIADGSQLQMRVLVANAGNDFQYAPEVAEDVLAMIATDPTVIGVVGLGESKEKVRQAIRVLARRAVPVITTTSTYDDLGRHENRAVIRSFFPLAPPNSELAATAARWAKEGRPDRGIRPARNAMVFTDTRPGDLLGRDLGARFVKAFNAGAGPGVTADFVEFSGGAALGEKVTEVCGRRVRPDLVYYTGRSPQFGAFVAALGKSQCDHVTIMANDDVTQYVNDHATELGRNARVRVTYVALSSPAAWHDVPAQHRTDFYGQLDDLLGSLDMRRLPAVELPSRDYAVQAQDAADALMRAAQAAFADQGARSADPGRPGMVDRGGVLLALANLPASNGDSGLVKLHGATDGLHALDRPIMLVTVDERGEPVVVRQCGRLYADQATGSTC</sequence>
<protein>
    <recommendedName>
        <fullName evidence="4">ABC-type branched-chain amino acid transport system, substrate-binding protein</fullName>
    </recommendedName>
</protein>
<accession>A0A919QXH5</accession>